<feature type="region of interest" description="Disordered" evidence="9">
    <location>
        <begin position="631"/>
        <end position="665"/>
    </location>
</feature>
<evidence type="ECO:0000259" key="10">
    <source>
        <dbReference type="PROSITE" id="PS50011"/>
    </source>
</evidence>
<dbReference type="PROSITE" id="PS50011">
    <property type="entry name" value="PROTEIN_KINASE_DOM"/>
    <property type="match status" value="1"/>
</dbReference>
<feature type="compositionally biased region" description="Low complexity" evidence="9">
    <location>
        <begin position="827"/>
        <end position="859"/>
    </location>
</feature>
<dbReference type="GO" id="GO:0007015">
    <property type="term" value="P:actin filament organization"/>
    <property type="evidence" value="ECO:0007669"/>
    <property type="project" value="TreeGrafter"/>
</dbReference>
<dbReference type="EC" id="2.7.11.1" evidence="1"/>
<evidence type="ECO:0000256" key="3">
    <source>
        <dbReference type="ARBA" id="ARBA00022679"/>
    </source>
</evidence>
<keyword evidence="6" id="KW-0067">ATP-binding</keyword>
<evidence type="ECO:0000256" key="8">
    <source>
        <dbReference type="ARBA" id="ARBA00048679"/>
    </source>
</evidence>
<gene>
    <name evidence="11" type="ORF">HDU87_004549</name>
</gene>
<dbReference type="AlphaFoldDB" id="A0AAD5TJF4"/>
<feature type="compositionally biased region" description="Polar residues" evidence="9">
    <location>
        <begin position="680"/>
        <end position="721"/>
    </location>
</feature>
<dbReference type="PROSITE" id="PS00108">
    <property type="entry name" value="PROTEIN_KINASE_ST"/>
    <property type="match status" value="1"/>
</dbReference>
<feature type="compositionally biased region" description="Basic and acidic residues" evidence="9">
    <location>
        <begin position="872"/>
        <end position="886"/>
    </location>
</feature>
<sequence length="886" mass="94792">MPLTVPPGAFPPGTILQLNSSALLVDRFLAQGGFAYVYVVRVGPGTAQLETDFGPDCPVAVLKRGAVADKESLADLEREIIFMRQLSGHKHIVKYIDSSIQKLRNGGFEVFILMEHCRGGHLVDFLNTRLSNRLTEAEVLAIFSDICEAVAHMHYSTPPIIHRDIKVENVLIANDGNYKLCDFGSATTRSIAPGTSMSGTDIRLLEEEVGKFTTLQYRAPELCDLYQKKGLTEKMDMWALGVLLYKLCFFTTPFEDSGTLAILNVRYTMPTQPSYSKHLLRIIESLLVADEASRANIYEVYSEVCKLRGVPCHLQNKYPPVVAPSLGVLPPSVTSAPIPQPAVMPLFSIDPTQAWVSAGAPGSPAGFQTPTGASGTTAAASPMRRGRPPKHVKTSSSGSINNEGSNTASLLSLEALNSPHNPFGQTPPGSTSNNRLTAPPDFFAAADFSGSGANTAGNRLTAPPSFFANIPPTEQPPSASQQPMSFISQPAYPPRRTSFNNPAMQAAGAVSQILSPLNPMSQHGSFGSNVPTVEHQPSQHTPVFGYGQTEPDPFDPFSPQIRRDSTRSIPNFKVAVGNQMGPPASTPPHLVPPRSFAKSTSEARLNNLGDSSVRIHGHSRNKSWAQQATNQYYPAKPPPGSASIGHSRNPSRDSFDSGSTASSNGVNVAGLVRQFQQTGLTEHQSSNGPYTSSSSMQMAQHGTMQPQYSSRSSFSGASTPQPVTPPVRTGSAFGNAGGGQSSPYAQQLSGLQINAPPPKPPRNLELPPSNYPLAAAFPSALPSPMTPLPPSVVSDPFVTQGAGESAWASRPPSSHGGYGWDAFNLNPGQPAALQQQQQQPTHQPHIYQPPAHLQPQQHLRSVSLGGPPPPSNDKKADDFLRGLMER</sequence>
<evidence type="ECO:0000256" key="9">
    <source>
        <dbReference type="SAM" id="MobiDB-lite"/>
    </source>
</evidence>
<evidence type="ECO:0000313" key="12">
    <source>
        <dbReference type="Proteomes" id="UP001212152"/>
    </source>
</evidence>
<dbReference type="InterPro" id="IPR011009">
    <property type="entry name" value="Kinase-like_dom_sf"/>
</dbReference>
<evidence type="ECO:0000256" key="4">
    <source>
        <dbReference type="ARBA" id="ARBA00022741"/>
    </source>
</evidence>
<comment type="caution">
    <text evidence="11">The sequence shown here is derived from an EMBL/GenBank/DDBJ whole genome shotgun (WGS) entry which is preliminary data.</text>
</comment>
<dbReference type="GO" id="GO:0000147">
    <property type="term" value="P:actin cortical patch assembly"/>
    <property type="evidence" value="ECO:0007669"/>
    <property type="project" value="TreeGrafter"/>
</dbReference>
<feature type="region of interest" description="Disordered" evidence="9">
    <location>
        <begin position="576"/>
        <end position="601"/>
    </location>
</feature>
<feature type="region of interest" description="Disordered" evidence="9">
    <location>
        <begin position="803"/>
        <end position="886"/>
    </location>
</feature>
<feature type="compositionally biased region" description="Polar residues" evidence="9">
    <location>
        <begin position="418"/>
        <end position="436"/>
    </location>
</feature>
<dbReference type="InterPro" id="IPR000719">
    <property type="entry name" value="Prot_kinase_dom"/>
</dbReference>
<dbReference type="EMBL" id="JADGJQ010000034">
    <property type="protein sequence ID" value="KAJ3177297.1"/>
    <property type="molecule type" value="Genomic_DNA"/>
</dbReference>
<feature type="region of interest" description="Disordered" evidence="9">
    <location>
        <begin position="359"/>
        <end position="438"/>
    </location>
</feature>
<keyword evidence="2" id="KW-0723">Serine/threonine-protein kinase</keyword>
<reference evidence="11" key="1">
    <citation type="submission" date="2020-05" db="EMBL/GenBank/DDBJ databases">
        <title>Phylogenomic resolution of chytrid fungi.</title>
        <authorList>
            <person name="Stajich J.E."/>
            <person name="Amses K."/>
            <person name="Simmons R."/>
            <person name="Seto K."/>
            <person name="Myers J."/>
            <person name="Bonds A."/>
            <person name="Quandt C.A."/>
            <person name="Barry K."/>
            <person name="Liu P."/>
            <person name="Grigoriev I."/>
            <person name="Longcore J.E."/>
            <person name="James T.Y."/>
        </authorList>
    </citation>
    <scope>NUCLEOTIDE SEQUENCE</scope>
    <source>
        <strain evidence="11">JEL0379</strain>
    </source>
</reference>
<protein>
    <recommendedName>
        <fullName evidence="1">non-specific serine/threonine protein kinase</fullName>
        <ecNumber evidence="1">2.7.11.1</ecNumber>
    </recommendedName>
</protein>
<evidence type="ECO:0000256" key="2">
    <source>
        <dbReference type="ARBA" id="ARBA00022527"/>
    </source>
</evidence>
<dbReference type="GO" id="GO:0005737">
    <property type="term" value="C:cytoplasm"/>
    <property type="evidence" value="ECO:0007669"/>
    <property type="project" value="TreeGrafter"/>
</dbReference>
<accession>A0AAD5TJF4</accession>
<dbReference type="GO" id="GO:0004674">
    <property type="term" value="F:protein serine/threonine kinase activity"/>
    <property type="evidence" value="ECO:0007669"/>
    <property type="project" value="UniProtKB-KW"/>
</dbReference>
<dbReference type="Proteomes" id="UP001212152">
    <property type="component" value="Unassembled WGS sequence"/>
</dbReference>
<feature type="compositionally biased region" description="Polar residues" evidence="9">
    <location>
        <begin position="656"/>
        <end position="665"/>
    </location>
</feature>
<keyword evidence="5" id="KW-0418">Kinase</keyword>
<proteinExistence type="predicted"/>
<keyword evidence="12" id="KW-1185">Reference proteome</keyword>
<evidence type="ECO:0000256" key="5">
    <source>
        <dbReference type="ARBA" id="ARBA00022777"/>
    </source>
</evidence>
<dbReference type="GO" id="GO:0005524">
    <property type="term" value="F:ATP binding"/>
    <property type="evidence" value="ECO:0007669"/>
    <property type="project" value="UniProtKB-KW"/>
</dbReference>
<organism evidence="11 12">
    <name type="scientific">Geranomyces variabilis</name>
    <dbReference type="NCBI Taxonomy" id="109894"/>
    <lineage>
        <taxon>Eukaryota</taxon>
        <taxon>Fungi</taxon>
        <taxon>Fungi incertae sedis</taxon>
        <taxon>Chytridiomycota</taxon>
        <taxon>Chytridiomycota incertae sedis</taxon>
        <taxon>Chytridiomycetes</taxon>
        <taxon>Spizellomycetales</taxon>
        <taxon>Powellomycetaceae</taxon>
        <taxon>Geranomyces</taxon>
    </lineage>
</organism>
<dbReference type="PANTHER" id="PTHR22967">
    <property type="entry name" value="SERINE/THREONINE PROTEIN KINASE"/>
    <property type="match status" value="1"/>
</dbReference>
<feature type="region of interest" description="Disordered" evidence="9">
    <location>
        <begin position="680"/>
        <end position="770"/>
    </location>
</feature>
<comment type="catalytic activity">
    <reaction evidence="7">
        <text>L-threonyl-[protein] + ATP = O-phospho-L-threonyl-[protein] + ADP + H(+)</text>
        <dbReference type="Rhea" id="RHEA:46608"/>
        <dbReference type="Rhea" id="RHEA-COMP:11060"/>
        <dbReference type="Rhea" id="RHEA-COMP:11605"/>
        <dbReference type="ChEBI" id="CHEBI:15378"/>
        <dbReference type="ChEBI" id="CHEBI:30013"/>
        <dbReference type="ChEBI" id="CHEBI:30616"/>
        <dbReference type="ChEBI" id="CHEBI:61977"/>
        <dbReference type="ChEBI" id="CHEBI:456216"/>
        <dbReference type="EC" id="2.7.11.1"/>
    </reaction>
</comment>
<dbReference type="PANTHER" id="PTHR22967:SF57">
    <property type="entry name" value="AUXILIN, ISOFORM A-RELATED"/>
    <property type="match status" value="1"/>
</dbReference>
<feature type="compositionally biased region" description="Basic residues" evidence="9">
    <location>
        <begin position="384"/>
        <end position="393"/>
    </location>
</feature>
<comment type="catalytic activity">
    <reaction evidence="8">
        <text>L-seryl-[protein] + ATP = O-phospho-L-seryl-[protein] + ADP + H(+)</text>
        <dbReference type="Rhea" id="RHEA:17989"/>
        <dbReference type="Rhea" id="RHEA-COMP:9863"/>
        <dbReference type="Rhea" id="RHEA-COMP:11604"/>
        <dbReference type="ChEBI" id="CHEBI:15378"/>
        <dbReference type="ChEBI" id="CHEBI:29999"/>
        <dbReference type="ChEBI" id="CHEBI:30616"/>
        <dbReference type="ChEBI" id="CHEBI:83421"/>
        <dbReference type="ChEBI" id="CHEBI:456216"/>
        <dbReference type="EC" id="2.7.11.1"/>
    </reaction>
</comment>
<evidence type="ECO:0000256" key="6">
    <source>
        <dbReference type="ARBA" id="ARBA00022840"/>
    </source>
</evidence>
<feature type="compositionally biased region" description="Low complexity" evidence="9">
    <location>
        <begin position="369"/>
        <end position="382"/>
    </location>
</feature>
<dbReference type="Gene3D" id="1.10.510.10">
    <property type="entry name" value="Transferase(Phosphotransferase) domain 1"/>
    <property type="match status" value="1"/>
</dbReference>
<evidence type="ECO:0000313" key="11">
    <source>
        <dbReference type="EMBL" id="KAJ3177297.1"/>
    </source>
</evidence>
<evidence type="ECO:0000256" key="1">
    <source>
        <dbReference type="ARBA" id="ARBA00012513"/>
    </source>
</evidence>
<keyword evidence="4" id="KW-0547">Nucleotide-binding</keyword>
<keyword evidence="3" id="KW-0808">Transferase</keyword>
<dbReference type="InterPro" id="IPR008271">
    <property type="entry name" value="Ser/Thr_kinase_AS"/>
</dbReference>
<name>A0AAD5TJF4_9FUNG</name>
<feature type="domain" description="Protein kinase" evidence="10">
    <location>
        <begin position="23"/>
        <end position="321"/>
    </location>
</feature>
<feature type="compositionally biased region" description="Polar residues" evidence="9">
    <location>
        <begin position="741"/>
        <end position="752"/>
    </location>
</feature>
<feature type="compositionally biased region" description="Low complexity" evidence="9">
    <location>
        <begin position="395"/>
        <end position="406"/>
    </location>
</feature>
<dbReference type="Pfam" id="PF00069">
    <property type="entry name" value="Pkinase"/>
    <property type="match status" value="1"/>
</dbReference>
<dbReference type="SUPFAM" id="SSF56112">
    <property type="entry name" value="Protein kinase-like (PK-like)"/>
    <property type="match status" value="1"/>
</dbReference>
<evidence type="ECO:0000256" key="7">
    <source>
        <dbReference type="ARBA" id="ARBA00047899"/>
    </source>
</evidence>
<dbReference type="SMART" id="SM00220">
    <property type="entry name" value="S_TKc"/>
    <property type="match status" value="1"/>
</dbReference>